<dbReference type="RefSeq" id="WP_143003957.1">
    <property type="nucleotide sequence ID" value="NZ_FNFY01000018.1"/>
</dbReference>
<proteinExistence type="predicted"/>
<dbReference type="AlphaFoldDB" id="A0A1G9GQ24"/>
<dbReference type="Proteomes" id="UP000199008">
    <property type="component" value="Unassembled WGS sequence"/>
</dbReference>
<sequence length="323" mass="37652">MADKITTHQRFLKKAEKDLVQLFKDSEFKTFTERYYHYIGMGTADIRLEEMFYESLDALGEYEKVTDYALMKLNEGGGDYEMHMLELLKALIQQERYYEVINFSDHLMEENIPQGFRIDVAGLRHQAKKSIDEKRRDSADLTEDKKSDEPDTADIDLDNMSHQAILRMFSTFADEKNDKYEDFVLDALQKINDKDIVTFMLLYLKEIGYDSKVKHYKFGQAVEVNPSELPVLEEVTLINEVEPEVLDVLESQAPQIVSEATLLMTSHAIFNYPKPLDFSSDEMIEGYLEYILDLLNVDHSYSADDRVYEWIVEMEQIVTSTKT</sequence>
<name>A0A1G9GQ24_9BACL</name>
<gene>
    <name evidence="2" type="ORF">SAMN05216216_11853</name>
</gene>
<accession>A0A1G9GQ24</accession>
<evidence type="ECO:0000256" key="1">
    <source>
        <dbReference type="SAM" id="MobiDB-lite"/>
    </source>
</evidence>
<dbReference type="STRING" id="576118.SAMN05216216_11853"/>
<evidence type="ECO:0000313" key="3">
    <source>
        <dbReference type="Proteomes" id="UP000199008"/>
    </source>
</evidence>
<protein>
    <submittedName>
        <fullName evidence="2">Uncharacterized protein</fullName>
    </submittedName>
</protein>
<feature type="compositionally biased region" description="Basic and acidic residues" evidence="1">
    <location>
        <begin position="129"/>
        <end position="149"/>
    </location>
</feature>
<evidence type="ECO:0000313" key="2">
    <source>
        <dbReference type="EMBL" id="SDL02779.1"/>
    </source>
</evidence>
<organism evidence="2 3">
    <name type="scientific">Lacicoccus qingdaonensis</name>
    <dbReference type="NCBI Taxonomy" id="576118"/>
    <lineage>
        <taxon>Bacteria</taxon>
        <taxon>Bacillati</taxon>
        <taxon>Bacillota</taxon>
        <taxon>Bacilli</taxon>
        <taxon>Bacillales</taxon>
        <taxon>Salinicoccaceae</taxon>
        <taxon>Lacicoccus</taxon>
    </lineage>
</organism>
<dbReference type="OrthoDB" id="2388258at2"/>
<reference evidence="3" key="1">
    <citation type="submission" date="2016-10" db="EMBL/GenBank/DDBJ databases">
        <authorList>
            <person name="Varghese N."/>
            <person name="Submissions S."/>
        </authorList>
    </citation>
    <scope>NUCLEOTIDE SEQUENCE [LARGE SCALE GENOMIC DNA]</scope>
    <source>
        <strain evidence="3">CGMCC 1.8895</strain>
    </source>
</reference>
<keyword evidence="3" id="KW-1185">Reference proteome</keyword>
<dbReference type="EMBL" id="FNFY01000018">
    <property type="protein sequence ID" value="SDL02779.1"/>
    <property type="molecule type" value="Genomic_DNA"/>
</dbReference>
<feature type="region of interest" description="Disordered" evidence="1">
    <location>
        <begin position="129"/>
        <end position="155"/>
    </location>
</feature>